<evidence type="ECO:0000259" key="8">
    <source>
        <dbReference type="SMART" id="SM00485"/>
    </source>
</evidence>
<dbReference type="InterPro" id="IPR006085">
    <property type="entry name" value="XPG_DNA_repair_N"/>
</dbReference>
<dbReference type="SMART" id="SM00484">
    <property type="entry name" value="XPGI"/>
    <property type="match status" value="1"/>
</dbReference>
<dbReference type="PANTHER" id="PTHR11081:SF9">
    <property type="entry name" value="FLAP ENDONUCLEASE 1"/>
    <property type="match status" value="1"/>
</dbReference>
<evidence type="ECO:0000256" key="1">
    <source>
        <dbReference type="ARBA" id="ARBA00001946"/>
    </source>
</evidence>
<dbReference type="AlphaFoldDB" id="A0A0D0BVQ3"/>
<reference evidence="9 10" key="1">
    <citation type="submission" date="2014-04" db="EMBL/GenBank/DDBJ databases">
        <authorList>
            <consortium name="DOE Joint Genome Institute"/>
            <person name="Kuo A."/>
            <person name="Ruytinx J."/>
            <person name="Rineau F."/>
            <person name="Colpaert J."/>
            <person name="Kohler A."/>
            <person name="Nagy L.G."/>
            <person name="Floudas D."/>
            <person name="Copeland A."/>
            <person name="Barry K.W."/>
            <person name="Cichocki N."/>
            <person name="Veneault-Fourrey C."/>
            <person name="LaButti K."/>
            <person name="Lindquist E.A."/>
            <person name="Lipzen A."/>
            <person name="Lundell T."/>
            <person name="Morin E."/>
            <person name="Murat C."/>
            <person name="Sun H."/>
            <person name="Tunlid A."/>
            <person name="Henrissat B."/>
            <person name="Grigoriev I.V."/>
            <person name="Hibbett D.S."/>
            <person name="Martin F."/>
            <person name="Nordberg H.P."/>
            <person name="Cantor M.N."/>
            <person name="Hua S.X."/>
        </authorList>
    </citation>
    <scope>NUCLEOTIDE SEQUENCE [LARGE SCALE GENOMIC DNA]</scope>
    <source>
        <strain evidence="9 10">UH-Slu-Lm8-n1</strain>
    </source>
</reference>
<keyword evidence="4" id="KW-0255">Endonuclease</keyword>
<dbReference type="Proteomes" id="UP000054485">
    <property type="component" value="Unassembled WGS sequence"/>
</dbReference>
<gene>
    <name evidence="9" type="ORF">CY34DRAFT_21722</name>
</gene>
<dbReference type="PANTHER" id="PTHR11081">
    <property type="entry name" value="FLAP ENDONUCLEASE FAMILY MEMBER"/>
    <property type="match status" value="1"/>
</dbReference>
<dbReference type="SUPFAM" id="SSF47807">
    <property type="entry name" value="5' to 3' exonuclease, C-terminal subdomain"/>
    <property type="match status" value="1"/>
</dbReference>
<dbReference type="OrthoDB" id="31113at2759"/>
<protein>
    <recommendedName>
        <fullName evidence="11">PIN domain-like protein</fullName>
    </recommendedName>
</protein>
<evidence type="ECO:0000256" key="3">
    <source>
        <dbReference type="ARBA" id="ARBA00022723"/>
    </source>
</evidence>
<evidence type="ECO:0000256" key="5">
    <source>
        <dbReference type="ARBA" id="ARBA00022801"/>
    </source>
</evidence>
<dbReference type="GO" id="GO:0017108">
    <property type="term" value="F:5'-flap endonuclease activity"/>
    <property type="evidence" value="ECO:0007669"/>
    <property type="project" value="TreeGrafter"/>
</dbReference>
<keyword evidence="3" id="KW-0479">Metal-binding</keyword>
<dbReference type="GO" id="GO:0003677">
    <property type="term" value="F:DNA binding"/>
    <property type="evidence" value="ECO:0007669"/>
    <property type="project" value="InterPro"/>
</dbReference>
<dbReference type="GO" id="GO:0008409">
    <property type="term" value="F:5'-3' exonuclease activity"/>
    <property type="evidence" value="ECO:0007669"/>
    <property type="project" value="TreeGrafter"/>
</dbReference>
<dbReference type="Gene3D" id="3.40.50.1010">
    <property type="entry name" value="5'-nuclease"/>
    <property type="match status" value="2"/>
</dbReference>
<evidence type="ECO:0000256" key="6">
    <source>
        <dbReference type="ARBA" id="ARBA00022842"/>
    </source>
</evidence>
<dbReference type="Pfam" id="PF00752">
    <property type="entry name" value="XPG_N"/>
    <property type="match status" value="1"/>
</dbReference>
<dbReference type="CDD" id="cd09897">
    <property type="entry name" value="H3TH_FEN1-XPG-like"/>
    <property type="match status" value="1"/>
</dbReference>
<feature type="domain" description="XPG-I" evidence="7">
    <location>
        <begin position="404"/>
        <end position="474"/>
    </location>
</feature>
<evidence type="ECO:0000256" key="4">
    <source>
        <dbReference type="ARBA" id="ARBA00022759"/>
    </source>
</evidence>
<dbReference type="GO" id="GO:0046872">
    <property type="term" value="F:metal ion binding"/>
    <property type="evidence" value="ECO:0007669"/>
    <property type="project" value="UniProtKB-KW"/>
</dbReference>
<keyword evidence="5" id="KW-0378">Hydrolase</keyword>
<dbReference type="SUPFAM" id="SSF88723">
    <property type="entry name" value="PIN domain-like"/>
    <property type="match status" value="1"/>
</dbReference>
<evidence type="ECO:0008006" key="11">
    <source>
        <dbReference type="Google" id="ProtNLM"/>
    </source>
</evidence>
<dbReference type="HOGENOM" id="CLU_021984_0_0_1"/>
<dbReference type="InterPro" id="IPR006086">
    <property type="entry name" value="XPG-I_dom"/>
</dbReference>
<dbReference type="GO" id="GO:0005737">
    <property type="term" value="C:cytoplasm"/>
    <property type="evidence" value="ECO:0007669"/>
    <property type="project" value="TreeGrafter"/>
</dbReference>
<feature type="domain" description="XPG N-terminal" evidence="8">
    <location>
        <begin position="1"/>
        <end position="100"/>
    </location>
</feature>
<dbReference type="InterPro" id="IPR008918">
    <property type="entry name" value="HhH2"/>
</dbReference>
<name>A0A0D0BVQ3_9AGAM</name>
<dbReference type="Gene3D" id="1.10.150.20">
    <property type="entry name" value="5' to 3' exonuclease, C-terminal subdomain"/>
    <property type="match status" value="1"/>
</dbReference>
<comment type="cofactor">
    <cofactor evidence="1">
        <name>Mg(2+)</name>
        <dbReference type="ChEBI" id="CHEBI:18420"/>
    </cofactor>
</comment>
<evidence type="ECO:0000313" key="9">
    <source>
        <dbReference type="EMBL" id="KIK47013.1"/>
    </source>
</evidence>
<evidence type="ECO:0000259" key="7">
    <source>
        <dbReference type="SMART" id="SM00484"/>
    </source>
</evidence>
<keyword evidence="2" id="KW-0540">Nuclease</keyword>
<accession>A0A0D0BVQ3</accession>
<dbReference type="STRING" id="930992.A0A0D0BVQ3"/>
<keyword evidence="10" id="KW-1185">Reference proteome</keyword>
<organism evidence="9 10">
    <name type="scientific">Suillus luteus UH-Slu-Lm8-n1</name>
    <dbReference type="NCBI Taxonomy" id="930992"/>
    <lineage>
        <taxon>Eukaryota</taxon>
        <taxon>Fungi</taxon>
        <taxon>Dikarya</taxon>
        <taxon>Basidiomycota</taxon>
        <taxon>Agaricomycotina</taxon>
        <taxon>Agaricomycetes</taxon>
        <taxon>Agaricomycetidae</taxon>
        <taxon>Boletales</taxon>
        <taxon>Suillineae</taxon>
        <taxon>Suillaceae</taxon>
        <taxon>Suillus</taxon>
    </lineage>
</organism>
<dbReference type="GO" id="GO:0006281">
    <property type="term" value="P:DNA repair"/>
    <property type="evidence" value="ECO:0007669"/>
    <property type="project" value="UniProtKB-ARBA"/>
</dbReference>
<keyword evidence="6" id="KW-0460">Magnesium</keyword>
<dbReference type="InterPro" id="IPR036279">
    <property type="entry name" value="5-3_exonuclease_C_sf"/>
</dbReference>
<dbReference type="SMART" id="SM00279">
    <property type="entry name" value="HhH2"/>
    <property type="match status" value="1"/>
</dbReference>
<sequence length="599" mass="67155">MGVLGLTPFLQKTCPEVIRKLPDRLRSLCGKTIVIDGTLITQRLHFAPMPHPHRHVLGWHRIITELKECNVHAICVFDGRNRSIAKAREVERRREIRRLDVARSSIEVERLSRLRKLMRLLPQLHSMEPPDRRRVTNALQHAALPPRTIPTYFQPSLSPSDILQNRVKSFTVTTTRSQTRLSGASEFEQVCNTLSSHSEENTLLANCNSVNISDADMKEILLARTGQSVAFIPSSDLQSWPDHLNNSTLDPGVSLVEGISSLRVQDLAAGPSIIQGELREADFQTSQDVIFTTIVDSVLPVEDVISALSSLYQEYRDCVAQITSLPSALEVPESPDETRAEYIMSRSQLQMTMEEGQIWDTLADAPETALATLAEKSDAFSESYARRSNPPTTQTYEESREILRAMGVPCIETEGAFEAEALASSLVLHGIADYVASEDTDVLVYEAPLIRNITNRNDPLTLVYGSHVRTALQLSKSAYIDFLLLLGTDFSQRIKNVGPQRALKFIREHGSIERVIAQEHKYPPRLSKQLYLEQVANARLAFTTLPPIPDLETLKQHNVNHAKVAAIVQKYNLQRVLPCQWNCSTALEGNYFADNPRAR</sequence>
<reference evidence="10" key="2">
    <citation type="submission" date="2015-01" db="EMBL/GenBank/DDBJ databases">
        <title>Evolutionary Origins and Diversification of the Mycorrhizal Mutualists.</title>
        <authorList>
            <consortium name="DOE Joint Genome Institute"/>
            <consortium name="Mycorrhizal Genomics Consortium"/>
            <person name="Kohler A."/>
            <person name="Kuo A."/>
            <person name="Nagy L.G."/>
            <person name="Floudas D."/>
            <person name="Copeland A."/>
            <person name="Barry K.W."/>
            <person name="Cichocki N."/>
            <person name="Veneault-Fourrey C."/>
            <person name="LaButti K."/>
            <person name="Lindquist E.A."/>
            <person name="Lipzen A."/>
            <person name="Lundell T."/>
            <person name="Morin E."/>
            <person name="Murat C."/>
            <person name="Riley R."/>
            <person name="Ohm R."/>
            <person name="Sun H."/>
            <person name="Tunlid A."/>
            <person name="Henrissat B."/>
            <person name="Grigoriev I.V."/>
            <person name="Hibbett D.S."/>
            <person name="Martin F."/>
        </authorList>
    </citation>
    <scope>NUCLEOTIDE SEQUENCE [LARGE SCALE GENOMIC DNA]</scope>
    <source>
        <strain evidence="10">UH-Slu-Lm8-n1</strain>
    </source>
</reference>
<dbReference type="EMBL" id="KN835152">
    <property type="protein sequence ID" value="KIK47013.1"/>
    <property type="molecule type" value="Genomic_DNA"/>
</dbReference>
<dbReference type="PRINTS" id="PR00853">
    <property type="entry name" value="XPGRADSUPER"/>
</dbReference>
<dbReference type="Pfam" id="PF00867">
    <property type="entry name" value="XPG_I"/>
    <property type="match status" value="1"/>
</dbReference>
<dbReference type="InterPro" id="IPR006084">
    <property type="entry name" value="XPG/Rad2"/>
</dbReference>
<evidence type="ECO:0000313" key="10">
    <source>
        <dbReference type="Proteomes" id="UP000054485"/>
    </source>
</evidence>
<dbReference type="InterPro" id="IPR029060">
    <property type="entry name" value="PIN-like_dom_sf"/>
</dbReference>
<dbReference type="SMART" id="SM00485">
    <property type="entry name" value="XPGN"/>
    <property type="match status" value="1"/>
</dbReference>
<dbReference type="InParanoid" id="A0A0D0BVQ3"/>
<dbReference type="GO" id="GO:0005634">
    <property type="term" value="C:nucleus"/>
    <property type="evidence" value="ECO:0007669"/>
    <property type="project" value="TreeGrafter"/>
</dbReference>
<evidence type="ECO:0000256" key="2">
    <source>
        <dbReference type="ARBA" id="ARBA00022722"/>
    </source>
</evidence>
<proteinExistence type="predicted"/>